<evidence type="ECO:0000313" key="3">
    <source>
        <dbReference type="Proteomes" id="UP000002484"/>
    </source>
</evidence>
<proteinExistence type="inferred from homology"/>
<protein>
    <submittedName>
        <fullName evidence="2">PEBP family protein</fullName>
    </submittedName>
</protein>
<dbReference type="PANTHER" id="PTHR30289">
    <property type="entry name" value="UNCHARACTERIZED PROTEIN YBCL-RELATED"/>
    <property type="match status" value="1"/>
</dbReference>
<dbReference type="Pfam" id="PF01161">
    <property type="entry name" value="PBP"/>
    <property type="match status" value="1"/>
</dbReference>
<dbReference type="eggNOG" id="COG1881">
    <property type="taxonomic scope" value="Bacteria"/>
</dbReference>
<dbReference type="InterPro" id="IPR008914">
    <property type="entry name" value="PEBP"/>
</dbReference>
<dbReference type="InParanoid" id="E3J287"/>
<organism evidence="2 3">
    <name type="scientific">Pseudofrankia inefficax (strain DSM 45817 / CECT 9037 / DDB 130130 / EuI1c)</name>
    <name type="common">Frankia inefficax</name>
    <dbReference type="NCBI Taxonomy" id="298654"/>
    <lineage>
        <taxon>Bacteria</taxon>
        <taxon>Bacillati</taxon>
        <taxon>Actinomycetota</taxon>
        <taxon>Actinomycetes</taxon>
        <taxon>Frankiales</taxon>
        <taxon>Frankiaceae</taxon>
        <taxon>Pseudofrankia</taxon>
    </lineage>
</organism>
<dbReference type="EMBL" id="CP002299">
    <property type="protein sequence ID" value="ADP78125.1"/>
    <property type="molecule type" value="Genomic_DNA"/>
</dbReference>
<dbReference type="KEGG" id="fri:FraEuI1c_0037"/>
<dbReference type="AlphaFoldDB" id="E3J287"/>
<reference evidence="2 3" key="1">
    <citation type="submission" date="2010-10" db="EMBL/GenBank/DDBJ databases">
        <title>Complete sequence of Frankia sp. EuI1c.</title>
        <authorList>
            <consortium name="US DOE Joint Genome Institute"/>
            <person name="Lucas S."/>
            <person name="Copeland A."/>
            <person name="Lapidus A."/>
            <person name="Cheng J.-F."/>
            <person name="Bruce D."/>
            <person name="Goodwin L."/>
            <person name="Pitluck S."/>
            <person name="Chertkov O."/>
            <person name="Detter J.C."/>
            <person name="Han C."/>
            <person name="Tapia R."/>
            <person name="Land M."/>
            <person name="Hauser L."/>
            <person name="Jeffries C."/>
            <person name="Kyrpides N."/>
            <person name="Ivanova N."/>
            <person name="Mikhailova N."/>
            <person name="Beauchemin N."/>
            <person name="Sen A."/>
            <person name="Sur S.A."/>
            <person name="Gtari M."/>
            <person name="Wall L."/>
            <person name="Tisa L."/>
            <person name="Woyke T."/>
        </authorList>
    </citation>
    <scope>NUCLEOTIDE SEQUENCE [LARGE SCALE GENOMIC DNA]</scope>
    <source>
        <strain evidence="3">DSM 45817 / CECT 9037 / EuI1c</strain>
    </source>
</reference>
<name>E3J287_PSEI1</name>
<gene>
    <name evidence="2" type="ordered locus">FraEuI1c_0037</name>
</gene>
<dbReference type="InterPro" id="IPR036610">
    <property type="entry name" value="PEBP-like_sf"/>
</dbReference>
<evidence type="ECO:0000256" key="1">
    <source>
        <dbReference type="ARBA" id="ARBA00007120"/>
    </source>
</evidence>
<accession>E3J287</accession>
<dbReference type="PANTHER" id="PTHR30289:SF1">
    <property type="entry name" value="PEBP (PHOSPHATIDYLETHANOLAMINE-BINDING PROTEIN) FAMILY PROTEIN"/>
    <property type="match status" value="1"/>
</dbReference>
<dbReference type="RefSeq" id="WP_013421248.1">
    <property type="nucleotide sequence ID" value="NC_014666.1"/>
</dbReference>
<dbReference type="CDD" id="cd00865">
    <property type="entry name" value="PEBP_bact_arch"/>
    <property type="match status" value="1"/>
</dbReference>
<evidence type="ECO:0000313" key="2">
    <source>
        <dbReference type="EMBL" id="ADP78125.1"/>
    </source>
</evidence>
<dbReference type="HOGENOM" id="CLU_083918_2_1_11"/>
<dbReference type="Gene3D" id="3.90.280.10">
    <property type="entry name" value="PEBP-like"/>
    <property type="match status" value="1"/>
</dbReference>
<sequence>MSLADRAPAPDPIDLLPPAPTFAVTSTDFADGAPLPLAHAHGSAGGGDLSPQLSWSGFPSETQSFVVTCFDPDAPTGSGFWHWVLVDIPASVTELATGAASGDLSGLPAGAYHVACDWGAKSYGGAAPPAGDRPHRYVFVVHAVDVPKLEINDAVAPAVVGFNLAFHTLARAVIRGTYQR</sequence>
<dbReference type="NCBIfam" id="TIGR00481">
    <property type="entry name" value="YbhB/YbcL family Raf kinase inhibitor-like protein"/>
    <property type="match status" value="1"/>
</dbReference>
<dbReference type="OrthoDB" id="9797506at2"/>
<dbReference type="InterPro" id="IPR005247">
    <property type="entry name" value="YbhB_YbcL/LppC-like"/>
</dbReference>
<comment type="similarity">
    <text evidence="1">Belongs to the UPF0098 family.</text>
</comment>
<keyword evidence="3" id="KW-1185">Reference proteome</keyword>
<dbReference type="Proteomes" id="UP000002484">
    <property type="component" value="Chromosome"/>
</dbReference>
<dbReference type="STRING" id="298654.FraEuI1c_0037"/>
<dbReference type="SUPFAM" id="SSF49777">
    <property type="entry name" value="PEBP-like"/>
    <property type="match status" value="1"/>
</dbReference>